<keyword evidence="1" id="KW-0472">Membrane</keyword>
<dbReference type="PANTHER" id="PTHR40866:SF1">
    <property type="entry name" value="BED-TYPE DOMAIN-CONTAINING PROTEIN"/>
    <property type="match status" value="1"/>
</dbReference>
<keyword evidence="1" id="KW-0812">Transmembrane</keyword>
<accession>A0A8J5IKV9</accession>
<feature type="transmembrane region" description="Helical" evidence="1">
    <location>
        <begin position="62"/>
        <end position="79"/>
    </location>
</feature>
<protein>
    <submittedName>
        <fullName evidence="2">Uncharacterized protein</fullName>
    </submittedName>
</protein>
<evidence type="ECO:0000313" key="2">
    <source>
        <dbReference type="EMBL" id="KAG6950507.1"/>
    </source>
</evidence>
<comment type="caution">
    <text evidence="2">The sequence shown here is derived from an EMBL/GenBank/DDBJ whole genome shotgun (WGS) entry which is preliminary data.</text>
</comment>
<proteinExistence type="predicted"/>
<name>A0A8J5IKV9_9STRA</name>
<feature type="non-terminal residue" evidence="2">
    <location>
        <position position="1"/>
    </location>
</feature>
<evidence type="ECO:0000256" key="1">
    <source>
        <dbReference type="SAM" id="Phobius"/>
    </source>
</evidence>
<organism evidence="2 3">
    <name type="scientific">Phytophthora aleatoria</name>
    <dbReference type="NCBI Taxonomy" id="2496075"/>
    <lineage>
        <taxon>Eukaryota</taxon>
        <taxon>Sar</taxon>
        <taxon>Stramenopiles</taxon>
        <taxon>Oomycota</taxon>
        <taxon>Peronosporomycetes</taxon>
        <taxon>Peronosporales</taxon>
        <taxon>Peronosporaceae</taxon>
        <taxon>Phytophthora</taxon>
    </lineage>
</organism>
<dbReference type="Proteomes" id="UP000709295">
    <property type="component" value="Unassembled WGS sequence"/>
</dbReference>
<gene>
    <name evidence="2" type="ORF">JG688_00014120</name>
</gene>
<keyword evidence="1" id="KW-1133">Transmembrane helix</keyword>
<reference evidence="2" key="1">
    <citation type="submission" date="2021-01" db="EMBL/GenBank/DDBJ databases">
        <title>Phytophthora aleatoria, a newly-described species from Pinus radiata is distinct from Phytophthora cactorum isolates based on comparative genomics.</title>
        <authorList>
            <person name="Mcdougal R."/>
            <person name="Panda P."/>
            <person name="Williams N."/>
            <person name="Studholme D.J."/>
        </authorList>
    </citation>
    <scope>NUCLEOTIDE SEQUENCE</scope>
    <source>
        <strain evidence="2">NZFS 4037</strain>
    </source>
</reference>
<keyword evidence="3" id="KW-1185">Reference proteome</keyword>
<dbReference type="AlphaFoldDB" id="A0A8J5IKV9"/>
<sequence>CVFLVGDSCSVNQRLARLIEVPLVGCSSHRLNLAVRGLLAEYEDELDQVQQMMVKLRTLNQAAKLRYVMFCVVIFVYIIY</sequence>
<evidence type="ECO:0000313" key="3">
    <source>
        <dbReference type="Proteomes" id="UP000709295"/>
    </source>
</evidence>
<dbReference type="EMBL" id="JAENGY010001292">
    <property type="protein sequence ID" value="KAG6950507.1"/>
    <property type="molecule type" value="Genomic_DNA"/>
</dbReference>
<dbReference type="PANTHER" id="PTHR40866">
    <property type="entry name" value="BED-TYPE DOMAIN-CONTAINING PROTEIN"/>
    <property type="match status" value="1"/>
</dbReference>